<gene>
    <name evidence="2" type="ORF">C8R41DRAFT_839783</name>
    <name evidence="1" type="ORF">C8R41DRAFT_840745</name>
</gene>
<dbReference type="EMBL" id="JANVFT010000056">
    <property type="protein sequence ID" value="KAJ4483151.1"/>
    <property type="molecule type" value="Genomic_DNA"/>
</dbReference>
<keyword evidence="3" id="KW-1185">Reference proteome</keyword>
<evidence type="ECO:0000313" key="2">
    <source>
        <dbReference type="EMBL" id="KAJ4484455.1"/>
    </source>
</evidence>
<evidence type="ECO:0000313" key="1">
    <source>
        <dbReference type="EMBL" id="KAJ4483151.1"/>
    </source>
</evidence>
<name>A0ABQ8VBC5_9AGAR</name>
<comment type="caution">
    <text evidence="2">The sequence shown here is derived from an EMBL/GenBank/DDBJ whole genome shotgun (WGS) entry which is preliminary data.</text>
</comment>
<accession>A0ABQ8VBC5</accession>
<organism evidence="2 3">
    <name type="scientific">Lentinula lateritia</name>
    <dbReference type="NCBI Taxonomy" id="40482"/>
    <lineage>
        <taxon>Eukaryota</taxon>
        <taxon>Fungi</taxon>
        <taxon>Dikarya</taxon>
        <taxon>Basidiomycota</taxon>
        <taxon>Agaricomycotina</taxon>
        <taxon>Agaricomycetes</taxon>
        <taxon>Agaricomycetidae</taxon>
        <taxon>Agaricales</taxon>
        <taxon>Marasmiineae</taxon>
        <taxon>Omphalotaceae</taxon>
        <taxon>Lentinula</taxon>
    </lineage>
</organism>
<dbReference type="Proteomes" id="UP001150217">
    <property type="component" value="Unassembled WGS sequence"/>
</dbReference>
<protein>
    <submittedName>
        <fullName evidence="2">Uncharacterized protein</fullName>
    </submittedName>
</protein>
<dbReference type="EMBL" id="JANVFT010000054">
    <property type="protein sequence ID" value="KAJ4484455.1"/>
    <property type="molecule type" value="Genomic_DNA"/>
</dbReference>
<sequence>MANLCYSQLCSQLCPFLFLIIGGTASFSISPILSSQKSQTHHHSAGLHMFQHWGLEVEEDNGLVQKCSQDLPLYCIL</sequence>
<evidence type="ECO:0000313" key="3">
    <source>
        <dbReference type="Proteomes" id="UP001150217"/>
    </source>
</evidence>
<proteinExistence type="predicted"/>
<reference evidence="2" key="1">
    <citation type="submission" date="2022-08" db="EMBL/GenBank/DDBJ databases">
        <title>A Global Phylogenomic Analysis of the Shiitake Genus Lentinula.</title>
        <authorList>
            <consortium name="DOE Joint Genome Institute"/>
            <person name="Sierra-Patev S."/>
            <person name="Min B."/>
            <person name="Naranjo-Ortiz M."/>
            <person name="Looney B."/>
            <person name="Konkel Z."/>
            <person name="Slot J.C."/>
            <person name="Sakamoto Y."/>
            <person name="Steenwyk J.L."/>
            <person name="Rokas A."/>
            <person name="Carro J."/>
            <person name="Camarero S."/>
            <person name="Ferreira P."/>
            <person name="Molpeceres G."/>
            <person name="Ruiz-Duenas F.J."/>
            <person name="Serrano A."/>
            <person name="Henrissat B."/>
            <person name="Drula E."/>
            <person name="Hughes K.W."/>
            <person name="Mata J.L."/>
            <person name="Ishikawa N.K."/>
            <person name="Vargas-Isla R."/>
            <person name="Ushijima S."/>
            <person name="Smith C.A."/>
            <person name="Ahrendt S."/>
            <person name="Andreopoulos W."/>
            <person name="He G."/>
            <person name="Labutti K."/>
            <person name="Lipzen A."/>
            <person name="Ng V."/>
            <person name="Riley R."/>
            <person name="Sandor L."/>
            <person name="Barry K."/>
            <person name="Martinez A.T."/>
            <person name="Xiao Y."/>
            <person name="Gibbons J.G."/>
            <person name="Terashima K."/>
            <person name="Grigoriev I.V."/>
            <person name="Hibbett D.S."/>
        </authorList>
    </citation>
    <scope>NUCLEOTIDE SEQUENCE</scope>
    <source>
        <strain evidence="2">RHP3577 ss4</strain>
    </source>
</reference>